<name>A0ABQ3VCE7_9CHLR</name>
<protein>
    <submittedName>
        <fullName evidence="1">Uncharacterized protein</fullName>
    </submittedName>
</protein>
<organism evidence="1 2">
    <name type="scientific">Dictyobacter formicarum</name>
    <dbReference type="NCBI Taxonomy" id="2778368"/>
    <lineage>
        <taxon>Bacteria</taxon>
        <taxon>Bacillati</taxon>
        <taxon>Chloroflexota</taxon>
        <taxon>Ktedonobacteria</taxon>
        <taxon>Ktedonobacterales</taxon>
        <taxon>Dictyobacteraceae</taxon>
        <taxon>Dictyobacter</taxon>
    </lineage>
</organism>
<reference evidence="1 2" key="1">
    <citation type="journal article" date="2021" name="Int. J. Syst. Evol. Microbiol.">
        <title>Reticulibacter mediterranei gen. nov., sp. nov., within the new family Reticulibacteraceae fam. nov., and Ktedonospora formicarum gen. nov., sp. nov., Ktedonobacter robiniae sp. nov., Dictyobacter formicarum sp. nov. and Dictyobacter arantiisoli sp. nov., belonging to the class Ktedonobacteria.</title>
        <authorList>
            <person name="Yabe S."/>
            <person name="Zheng Y."/>
            <person name="Wang C.M."/>
            <person name="Sakai Y."/>
            <person name="Abe K."/>
            <person name="Yokota A."/>
            <person name="Donadio S."/>
            <person name="Cavaletti L."/>
            <person name="Monciardini P."/>
        </authorList>
    </citation>
    <scope>NUCLEOTIDE SEQUENCE [LARGE SCALE GENOMIC DNA]</scope>
    <source>
        <strain evidence="1 2">SOSP1-9</strain>
    </source>
</reference>
<evidence type="ECO:0000313" key="1">
    <source>
        <dbReference type="EMBL" id="GHO83807.1"/>
    </source>
</evidence>
<keyword evidence="2" id="KW-1185">Reference proteome</keyword>
<gene>
    <name evidence="1" type="ORF">KSZ_18130</name>
</gene>
<dbReference type="EMBL" id="BNJJ01000004">
    <property type="protein sequence ID" value="GHO83807.1"/>
    <property type="molecule type" value="Genomic_DNA"/>
</dbReference>
<dbReference type="RefSeq" id="WP_201361454.1">
    <property type="nucleotide sequence ID" value="NZ_BNJJ01000004.1"/>
</dbReference>
<accession>A0ABQ3VCE7</accession>
<sequence>MFPYNNQMLSLMYIRMLLKESEQKRIHAPVSNRHFSWRRAGRLSVRKLGILLMRVGGKLVYWGTVPYDSPLPDET</sequence>
<dbReference type="Proteomes" id="UP000635565">
    <property type="component" value="Unassembled WGS sequence"/>
</dbReference>
<evidence type="ECO:0000313" key="2">
    <source>
        <dbReference type="Proteomes" id="UP000635565"/>
    </source>
</evidence>
<proteinExistence type="predicted"/>
<comment type="caution">
    <text evidence="1">The sequence shown here is derived from an EMBL/GenBank/DDBJ whole genome shotgun (WGS) entry which is preliminary data.</text>
</comment>